<dbReference type="InterPro" id="IPR002213">
    <property type="entry name" value="UDP_glucos_trans"/>
</dbReference>
<evidence type="ECO:0000259" key="2">
    <source>
        <dbReference type="Pfam" id="PF06722"/>
    </source>
</evidence>
<dbReference type="GO" id="GO:0033072">
    <property type="term" value="P:vancomycin biosynthetic process"/>
    <property type="evidence" value="ECO:0007669"/>
    <property type="project" value="UniProtKB-ARBA"/>
</dbReference>
<dbReference type="AlphaFoldDB" id="A0A1H3Q8D9"/>
<evidence type="ECO:0000313" key="3">
    <source>
        <dbReference type="EMBL" id="SDZ09647.1"/>
    </source>
</evidence>
<dbReference type="GO" id="GO:0005975">
    <property type="term" value="P:carbohydrate metabolic process"/>
    <property type="evidence" value="ECO:0007669"/>
    <property type="project" value="InterPro"/>
</dbReference>
<proteinExistence type="predicted"/>
<name>A0A1H3Q8D9_9ACTN</name>
<organism evidence="3 4">
    <name type="scientific">Micromonospora pattaloongensis</name>
    <dbReference type="NCBI Taxonomy" id="405436"/>
    <lineage>
        <taxon>Bacteria</taxon>
        <taxon>Bacillati</taxon>
        <taxon>Actinomycetota</taxon>
        <taxon>Actinomycetes</taxon>
        <taxon>Micromonosporales</taxon>
        <taxon>Micromonosporaceae</taxon>
        <taxon>Micromonospora</taxon>
    </lineage>
</organism>
<keyword evidence="3" id="KW-0808">Transferase</keyword>
<dbReference type="GO" id="GO:0016758">
    <property type="term" value="F:hexosyltransferase activity"/>
    <property type="evidence" value="ECO:0007669"/>
    <property type="project" value="InterPro"/>
</dbReference>
<reference evidence="4" key="1">
    <citation type="submission" date="2016-10" db="EMBL/GenBank/DDBJ databases">
        <authorList>
            <person name="Varghese N."/>
            <person name="Submissions S."/>
        </authorList>
    </citation>
    <scope>NUCLEOTIDE SEQUENCE [LARGE SCALE GENOMIC DNA]</scope>
    <source>
        <strain evidence="4">DSM 45245</strain>
    </source>
</reference>
<dbReference type="RefSeq" id="WP_091557688.1">
    <property type="nucleotide sequence ID" value="NZ_FNPH01000005.1"/>
</dbReference>
<accession>A0A1H3Q8D9</accession>
<dbReference type="Gene3D" id="3.40.50.2000">
    <property type="entry name" value="Glycogen Phosphorylase B"/>
    <property type="match status" value="2"/>
</dbReference>
<feature type="domain" description="Erythromycin biosynthesis protein CIII-like C-terminal" evidence="2">
    <location>
        <begin position="300"/>
        <end position="412"/>
    </location>
</feature>
<dbReference type="PANTHER" id="PTHR48050">
    <property type="entry name" value="STEROL 3-BETA-GLUCOSYLTRANSFERASE"/>
    <property type="match status" value="1"/>
</dbReference>
<dbReference type="InterPro" id="IPR010610">
    <property type="entry name" value="EryCIII-like_C"/>
</dbReference>
<dbReference type="OrthoDB" id="3253247at2"/>
<dbReference type="Pfam" id="PF03033">
    <property type="entry name" value="Glyco_transf_28"/>
    <property type="match status" value="1"/>
</dbReference>
<evidence type="ECO:0000259" key="1">
    <source>
        <dbReference type="Pfam" id="PF03033"/>
    </source>
</evidence>
<dbReference type="STRING" id="405436.SAMN05444365_105295"/>
<dbReference type="Pfam" id="PF06722">
    <property type="entry name" value="EryCIII-like_C"/>
    <property type="match status" value="1"/>
</dbReference>
<dbReference type="SUPFAM" id="SSF53756">
    <property type="entry name" value="UDP-Glycosyltransferase/glycogen phosphorylase"/>
    <property type="match status" value="1"/>
</dbReference>
<keyword evidence="4" id="KW-1185">Reference proteome</keyword>
<dbReference type="FunFam" id="3.40.50.2000:FF:000009">
    <property type="entry name" value="Sterol 3-beta-glucosyltransferase UGT80A2"/>
    <property type="match status" value="1"/>
</dbReference>
<dbReference type="GO" id="GO:0008194">
    <property type="term" value="F:UDP-glycosyltransferase activity"/>
    <property type="evidence" value="ECO:0007669"/>
    <property type="project" value="InterPro"/>
</dbReference>
<dbReference type="Proteomes" id="UP000242415">
    <property type="component" value="Unassembled WGS sequence"/>
</dbReference>
<sequence length="416" mass="43457">MRLLIVTAGSRGDVGPYTGVGARLRAAGHDVTLAADPEFEPMVTGAGLRFRPVPGDLRALQATSAGLRLHRAGGTPHGLTHFVRLGHRMIDGLGDHIAAAAESDTEALLLATSTAPLGYSVAEHHGIPSMGLFLQPVHPTAAFPSVLAPWPLGRVGNRLVGRLARVVARAVYAGASRRLRARLRLPPIPLGALERRAEAARYPILHGFSPAVLPRPPDWRPGLEVAGYWWPAPVPGWRPPAALVDFLADGPPPVFVGFGSMAGDGERLSELVVPALRRAGVRGVVQSGWAGLSAGRAGPDIITIGDVPHDWLFPRVTAVVHHAGSGTSAAGLRAGVPAVPVPMLADQPFWAGRLVALGVAPRAIPARRLTVESLAAAIRAAVTQPVFARRARALADRLATEDGAGAVVRAVERLAG</sequence>
<feature type="domain" description="Glycosyltransferase family 28 N-terminal" evidence="1">
    <location>
        <begin position="4"/>
        <end position="143"/>
    </location>
</feature>
<dbReference type="InterPro" id="IPR004276">
    <property type="entry name" value="GlycoTrans_28_N"/>
</dbReference>
<dbReference type="EMBL" id="FNPH01000005">
    <property type="protein sequence ID" value="SDZ09647.1"/>
    <property type="molecule type" value="Genomic_DNA"/>
</dbReference>
<gene>
    <name evidence="3" type="ORF">SAMN05444365_105295</name>
</gene>
<protein>
    <submittedName>
        <fullName evidence="3">UDP:flavonoid glycosyltransferase YjiC, YdhE family</fullName>
    </submittedName>
</protein>
<dbReference type="InterPro" id="IPR050426">
    <property type="entry name" value="Glycosyltransferase_28"/>
</dbReference>
<dbReference type="CDD" id="cd03784">
    <property type="entry name" value="GT1_Gtf-like"/>
    <property type="match status" value="1"/>
</dbReference>
<evidence type="ECO:0000313" key="4">
    <source>
        <dbReference type="Proteomes" id="UP000242415"/>
    </source>
</evidence>
<dbReference type="PANTHER" id="PTHR48050:SF13">
    <property type="entry name" value="STEROL 3-BETA-GLUCOSYLTRANSFERASE UGT80A2"/>
    <property type="match status" value="1"/>
</dbReference>